<reference evidence="11 12" key="1">
    <citation type="submission" date="2019-10" db="EMBL/GenBank/DDBJ databases">
        <title>Gracilibacillus sp. nov. isolated from rice seeds.</title>
        <authorList>
            <person name="He S."/>
        </authorList>
    </citation>
    <scope>NUCLEOTIDE SEQUENCE [LARGE SCALE GENOMIC DNA]</scope>
    <source>
        <strain evidence="11 12">TD8</strain>
    </source>
</reference>
<feature type="domain" description="OmpR/PhoB-type" evidence="10">
    <location>
        <begin position="129"/>
        <end position="229"/>
    </location>
</feature>
<evidence type="ECO:0000256" key="7">
    <source>
        <dbReference type="PROSITE-ProRule" id="PRU00169"/>
    </source>
</evidence>
<dbReference type="PROSITE" id="PS51755">
    <property type="entry name" value="OMPR_PHOB"/>
    <property type="match status" value="1"/>
</dbReference>
<keyword evidence="3" id="KW-0902">Two-component regulatory system</keyword>
<dbReference type="GO" id="GO:0006355">
    <property type="term" value="P:regulation of DNA-templated transcription"/>
    <property type="evidence" value="ECO:0007669"/>
    <property type="project" value="InterPro"/>
</dbReference>
<organism evidence="11 12">
    <name type="scientific">Gracilibacillus oryzae</name>
    <dbReference type="NCBI Taxonomy" id="1672701"/>
    <lineage>
        <taxon>Bacteria</taxon>
        <taxon>Bacillati</taxon>
        <taxon>Bacillota</taxon>
        <taxon>Bacilli</taxon>
        <taxon>Bacillales</taxon>
        <taxon>Bacillaceae</taxon>
        <taxon>Gracilibacillus</taxon>
    </lineage>
</organism>
<dbReference type="GO" id="GO:0000156">
    <property type="term" value="F:phosphorelay response regulator activity"/>
    <property type="evidence" value="ECO:0007669"/>
    <property type="project" value="TreeGrafter"/>
</dbReference>
<dbReference type="EMBL" id="WEID01000047">
    <property type="protein sequence ID" value="KAB8136754.1"/>
    <property type="molecule type" value="Genomic_DNA"/>
</dbReference>
<dbReference type="CDD" id="cd00383">
    <property type="entry name" value="trans_reg_C"/>
    <property type="match status" value="1"/>
</dbReference>
<evidence type="ECO:0000256" key="8">
    <source>
        <dbReference type="PROSITE-ProRule" id="PRU01091"/>
    </source>
</evidence>
<dbReference type="SUPFAM" id="SSF52172">
    <property type="entry name" value="CheY-like"/>
    <property type="match status" value="1"/>
</dbReference>
<evidence type="ECO:0000313" key="12">
    <source>
        <dbReference type="Proteomes" id="UP000480246"/>
    </source>
</evidence>
<evidence type="ECO:0000256" key="2">
    <source>
        <dbReference type="ARBA" id="ARBA00022553"/>
    </source>
</evidence>
<gene>
    <name evidence="11" type="ORF">F9U64_09595</name>
</gene>
<dbReference type="Gene3D" id="3.40.50.2300">
    <property type="match status" value="1"/>
</dbReference>
<feature type="modified residue" description="4-aspartylphosphate" evidence="7">
    <location>
        <position position="52"/>
    </location>
</feature>
<keyword evidence="2 7" id="KW-0597">Phosphoprotein</keyword>
<dbReference type="InterPro" id="IPR036388">
    <property type="entry name" value="WH-like_DNA-bd_sf"/>
</dbReference>
<dbReference type="AlphaFoldDB" id="A0A7C8GTL1"/>
<proteinExistence type="predicted"/>
<evidence type="ECO:0000313" key="11">
    <source>
        <dbReference type="EMBL" id="KAB8136754.1"/>
    </source>
</evidence>
<dbReference type="SMART" id="SM00448">
    <property type="entry name" value="REC"/>
    <property type="match status" value="1"/>
</dbReference>
<dbReference type="Pfam" id="PF00072">
    <property type="entry name" value="Response_reg"/>
    <property type="match status" value="1"/>
</dbReference>
<dbReference type="OrthoDB" id="9790442at2"/>
<protein>
    <submittedName>
        <fullName evidence="11">Response regulator transcription factor</fullName>
    </submittedName>
</protein>
<dbReference type="GO" id="GO:0032993">
    <property type="term" value="C:protein-DNA complex"/>
    <property type="evidence" value="ECO:0007669"/>
    <property type="project" value="TreeGrafter"/>
</dbReference>
<dbReference type="Gene3D" id="1.10.10.10">
    <property type="entry name" value="Winged helix-like DNA-binding domain superfamily/Winged helix DNA-binding domain"/>
    <property type="match status" value="1"/>
</dbReference>
<dbReference type="InterPro" id="IPR001867">
    <property type="entry name" value="OmpR/PhoB-type_DNA-bd"/>
</dbReference>
<dbReference type="CDD" id="cd17574">
    <property type="entry name" value="REC_OmpR"/>
    <property type="match status" value="1"/>
</dbReference>
<name>A0A7C8GTL1_9BACI</name>
<dbReference type="InterPro" id="IPR011006">
    <property type="entry name" value="CheY-like_superfamily"/>
</dbReference>
<evidence type="ECO:0000256" key="6">
    <source>
        <dbReference type="ARBA" id="ARBA00023163"/>
    </source>
</evidence>
<evidence type="ECO:0000259" key="10">
    <source>
        <dbReference type="PROSITE" id="PS51755"/>
    </source>
</evidence>
<dbReference type="RefSeq" id="WP_153402827.1">
    <property type="nucleotide sequence ID" value="NZ_ML762429.1"/>
</dbReference>
<accession>A0A7C8GTL1</accession>
<dbReference type="PANTHER" id="PTHR48111:SF40">
    <property type="entry name" value="PHOSPHATE REGULON TRANSCRIPTIONAL REGULATORY PROTEIN PHOB"/>
    <property type="match status" value="1"/>
</dbReference>
<evidence type="ECO:0000256" key="5">
    <source>
        <dbReference type="ARBA" id="ARBA00023125"/>
    </source>
</evidence>
<evidence type="ECO:0000256" key="4">
    <source>
        <dbReference type="ARBA" id="ARBA00023015"/>
    </source>
</evidence>
<dbReference type="SMART" id="SM00862">
    <property type="entry name" value="Trans_reg_C"/>
    <property type="match status" value="1"/>
</dbReference>
<dbReference type="PANTHER" id="PTHR48111">
    <property type="entry name" value="REGULATOR OF RPOS"/>
    <property type="match status" value="1"/>
</dbReference>
<feature type="DNA-binding region" description="OmpR/PhoB-type" evidence="8">
    <location>
        <begin position="129"/>
        <end position="229"/>
    </location>
</feature>
<comment type="subcellular location">
    <subcellularLocation>
        <location evidence="1">Cytoplasm</location>
    </subcellularLocation>
</comment>
<keyword evidence="5 8" id="KW-0238">DNA-binding</keyword>
<dbReference type="InterPro" id="IPR001789">
    <property type="entry name" value="Sig_transdc_resp-reg_receiver"/>
</dbReference>
<dbReference type="GO" id="GO:0000976">
    <property type="term" value="F:transcription cis-regulatory region binding"/>
    <property type="evidence" value="ECO:0007669"/>
    <property type="project" value="TreeGrafter"/>
</dbReference>
<dbReference type="FunFam" id="1.10.10.10:FF:000018">
    <property type="entry name" value="DNA-binding response regulator ResD"/>
    <property type="match status" value="1"/>
</dbReference>
<dbReference type="InterPro" id="IPR039420">
    <property type="entry name" value="WalR-like"/>
</dbReference>
<sequence>MVSILLVEDDKEIARICRDHLLRQGMRVTWASTGKEGWEDFNQATYDLVLVDLMLPEMDGFQLCKNIRLNSDIPLLIISAKLEEEAKIKGLDLGADDYITKPFSLEELVARVKSHLRRYQRYQGIEPQSNQINFNNGLTINMEQRLVATYDTEIPLTSKEFALLQLFVQHPNRTFTKAELYEHVWGEVEGIGNNTINVHIKSLRNKLDEQMKEPKWIETVWGTGYRFIGEQIV</sequence>
<dbReference type="Gene3D" id="6.10.250.690">
    <property type="match status" value="1"/>
</dbReference>
<comment type="caution">
    <text evidence="11">The sequence shown here is derived from an EMBL/GenBank/DDBJ whole genome shotgun (WGS) entry which is preliminary data.</text>
</comment>
<dbReference type="GO" id="GO:0005829">
    <property type="term" value="C:cytosol"/>
    <property type="evidence" value="ECO:0007669"/>
    <property type="project" value="TreeGrafter"/>
</dbReference>
<feature type="domain" description="Response regulatory" evidence="9">
    <location>
        <begin position="3"/>
        <end position="116"/>
    </location>
</feature>
<dbReference type="Proteomes" id="UP000480246">
    <property type="component" value="Unassembled WGS sequence"/>
</dbReference>
<dbReference type="PROSITE" id="PS50110">
    <property type="entry name" value="RESPONSE_REGULATORY"/>
    <property type="match status" value="1"/>
</dbReference>
<keyword evidence="4" id="KW-0805">Transcription regulation</keyword>
<evidence type="ECO:0000256" key="3">
    <source>
        <dbReference type="ARBA" id="ARBA00023012"/>
    </source>
</evidence>
<dbReference type="Pfam" id="PF00486">
    <property type="entry name" value="Trans_reg_C"/>
    <property type="match status" value="1"/>
</dbReference>
<keyword evidence="6" id="KW-0804">Transcription</keyword>
<evidence type="ECO:0000256" key="1">
    <source>
        <dbReference type="ARBA" id="ARBA00004496"/>
    </source>
</evidence>
<evidence type="ECO:0000259" key="9">
    <source>
        <dbReference type="PROSITE" id="PS50110"/>
    </source>
</evidence>
<keyword evidence="12" id="KW-1185">Reference proteome</keyword>